<dbReference type="EnsemblPlants" id="Pp3c5_24100V3.3">
    <property type="protein sequence ID" value="Pp3c5_24100V3.3"/>
    <property type="gene ID" value="Pp3c5_24100"/>
</dbReference>
<reference evidence="2" key="3">
    <citation type="submission" date="2020-12" db="UniProtKB">
        <authorList>
            <consortium name="EnsemblPlants"/>
        </authorList>
    </citation>
    <scope>IDENTIFICATION</scope>
</reference>
<dbReference type="PaxDb" id="3218-PP1S23_211V6.1"/>
<name>A9RR44_PHYPA</name>
<evidence type="ECO:0000313" key="3">
    <source>
        <dbReference type="Proteomes" id="UP000006727"/>
    </source>
</evidence>
<evidence type="ECO:0000313" key="1">
    <source>
        <dbReference type="EMBL" id="PNR54416.1"/>
    </source>
</evidence>
<dbReference type="Gramene" id="Pp3c5_24100V3.1">
    <property type="protein sequence ID" value="Pp3c5_24100V3.1"/>
    <property type="gene ID" value="Pp3c5_24100"/>
</dbReference>
<sequence length="189" mass="21542">MPDHNREAHPLHTLGKSVGEDGVVRCPNCPGLTRVTFQAECMCCGREVAQSQDSGTDDITDSVQALSIGSEVPETPVPLPACRAFVGEFRHLLSLQPVQVHIPEDRRNNVAVPRNLNSIFNRCELTRRQRVETVSKLQLPYRSRNTLRTLFRQLQHERRPPSQRRWARKGICMKSSLLQRSPNLQTRQE</sequence>
<dbReference type="Proteomes" id="UP000006727">
    <property type="component" value="Chromosome 5"/>
</dbReference>
<dbReference type="EnsemblPlants" id="Pp3c5_24100V3.1">
    <property type="protein sequence ID" value="Pp3c5_24100V3.1"/>
    <property type="gene ID" value="Pp3c5_24100"/>
</dbReference>
<reference evidence="1 3" key="1">
    <citation type="journal article" date="2008" name="Science">
        <title>The Physcomitrella genome reveals evolutionary insights into the conquest of land by plants.</title>
        <authorList>
            <person name="Rensing S."/>
            <person name="Lang D."/>
            <person name="Zimmer A."/>
            <person name="Terry A."/>
            <person name="Salamov A."/>
            <person name="Shapiro H."/>
            <person name="Nishiyama T."/>
            <person name="Perroud P.-F."/>
            <person name="Lindquist E."/>
            <person name="Kamisugi Y."/>
            <person name="Tanahashi T."/>
            <person name="Sakakibara K."/>
            <person name="Fujita T."/>
            <person name="Oishi K."/>
            <person name="Shin-I T."/>
            <person name="Kuroki Y."/>
            <person name="Toyoda A."/>
            <person name="Suzuki Y."/>
            <person name="Hashimoto A."/>
            <person name="Yamaguchi K."/>
            <person name="Sugano A."/>
            <person name="Kohara Y."/>
            <person name="Fujiyama A."/>
            <person name="Anterola A."/>
            <person name="Aoki S."/>
            <person name="Ashton N."/>
            <person name="Barbazuk W.B."/>
            <person name="Barker E."/>
            <person name="Bennetzen J."/>
            <person name="Bezanilla M."/>
            <person name="Blankenship R."/>
            <person name="Cho S.H."/>
            <person name="Dutcher S."/>
            <person name="Estelle M."/>
            <person name="Fawcett J.A."/>
            <person name="Gundlach H."/>
            <person name="Hanada K."/>
            <person name="Heyl A."/>
            <person name="Hicks K.A."/>
            <person name="Hugh J."/>
            <person name="Lohr M."/>
            <person name="Mayer K."/>
            <person name="Melkozernov A."/>
            <person name="Murata T."/>
            <person name="Nelson D."/>
            <person name="Pils B."/>
            <person name="Prigge M."/>
            <person name="Reiss B."/>
            <person name="Renner T."/>
            <person name="Rombauts S."/>
            <person name="Rushton P."/>
            <person name="Sanderfoot A."/>
            <person name="Schween G."/>
            <person name="Shiu S.-H."/>
            <person name="Stueber K."/>
            <person name="Theodoulou F.L."/>
            <person name="Tu H."/>
            <person name="Van de Peer Y."/>
            <person name="Verrier P.J."/>
            <person name="Waters E."/>
            <person name="Wood A."/>
            <person name="Yang L."/>
            <person name="Cove D."/>
            <person name="Cuming A."/>
            <person name="Hasebe M."/>
            <person name="Lucas S."/>
            <person name="Mishler D.B."/>
            <person name="Reski R."/>
            <person name="Grigoriev I."/>
            <person name="Quatrano R.S."/>
            <person name="Boore J.L."/>
        </authorList>
    </citation>
    <scope>NUCLEOTIDE SEQUENCE [LARGE SCALE GENOMIC DNA]</scope>
    <source>
        <strain evidence="2 3">cv. Gransden 2004</strain>
    </source>
</reference>
<gene>
    <name evidence="2" type="primary">LOC112282085</name>
    <name evidence="1" type="ORF">PHYPA_008093</name>
</gene>
<keyword evidence="3" id="KW-1185">Reference proteome</keyword>
<dbReference type="EnsemblPlants" id="Pp3c5_24100V3.4">
    <property type="protein sequence ID" value="Pp3c5_24100V3.4"/>
    <property type="gene ID" value="Pp3c5_24100"/>
</dbReference>
<organism evidence="1">
    <name type="scientific">Physcomitrium patens</name>
    <name type="common">Spreading-leaved earth moss</name>
    <name type="synonym">Physcomitrella patens</name>
    <dbReference type="NCBI Taxonomy" id="3218"/>
    <lineage>
        <taxon>Eukaryota</taxon>
        <taxon>Viridiplantae</taxon>
        <taxon>Streptophyta</taxon>
        <taxon>Embryophyta</taxon>
        <taxon>Bryophyta</taxon>
        <taxon>Bryophytina</taxon>
        <taxon>Bryopsida</taxon>
        <taxon>Funariidae</taxon>
        <taxon>Funariales</taxon>
        <taxon>Funariaceae</taxon>
        <taxon>Physcomitrium</taxon>
    </lineage>
</organism>
<proteinExistence type="predicted"/>
<dbReference type="AlphaFoldDB" id="A9RR44"/>
<dbReference type="HOGENOM" id="CLU_1436640_0_0_1"/>
<dbReference type="EMBL" id="ABEU02000005">
    <property type="protein sequence ID" value="PNR54416.1"/>
    <property type="molecule type" value="Genomic_DNA"/>
</dbReference>
<reference evidence="1 3" key="2">
    <citation type="journal article" date="2018" name="Plant J.">
        <title>The Physcomitrella patens chromosome-scale assembly reveals moss genome structure and evolution.</title>
        <authorList>
            <person name="Lang D."/>
            <person name="Ullrich K.K."/>
            <person name="Murat F."/>
            <person name="Fuchs J."/>
            <person name="Jenkins J."/>
            <person name="Haas F.B."/>
            <person name="Piednoel M."/>
            <person name="Gundlach H."/>
            <person name="Van Bel M."/>
            <person name="Meyberg R."/>
            <person name="Vives C."/>
            <person name="Morata J."/>
            <person name="Symeonidi A."/>
            <person name="Hiss M."/>
            <person name="Muchero W."/>
            <person name="Kamisugi Y."/>
            <person name="Saleh O."/>
            <person name="Blanc G."/>
            <person name="Decker E.L."/>
            <person name="van Gessel N."/>
            <person name="Grimwood J."/>
            <person name="Hayes R.D."/>
            <person name="Graham S.W."/>
            <person name="Gunter L.E."/>
            <person name="McDaniel S.F."/>
            <person name="Hoernstein S.N.W."/>
            <person name="Larsson A."/>
            <person name="Li F.W."/>
            <person name="Perroud P.F."/>
            <person name="Phillips J."/>
            <person name="Ranjan P."/>
            <person name="Rokshar D.S."/>
            <person name="Rothfels C.J."/>
            <person name="Schneider L."/>
            <person name="Shu S."/>
            <person name="Stevenson D.W."/>
            <person name="Thummler F."/>
            <person name="Tillich M."/>
            <person name="Villarreal Aguilar J.C."/>
            <person name="Widiez T."/>
            <person name="Wong G.K."/>
            <person name="Wymore A."/>
            <person name="Zhang Y."/>
            <person name="Zimmer A.D."/>
            <person name="Quatrano R.S."/>
            <person name="Mayer K.F.X."/>
            <person name="Goodstein D."/>
            <person name="Casacuberta J.M."/>
            <person name="Vandepoele K."/>
            <person name="Reski R."/>
            <person name="Cuming A.C."/>
            <person name="Tuskan G.A."/>
            <person name="Maumus F."/>
            <person name="Salse J."/>
            <person name="Schmutz J."/>
            <person name="Rensing S.A."/>
        </authorList>
    </citation>
    <scope>NUCLEOTIDE SEQUENCE [LARGE SCALE GENOMIC DNA]</scope>
    <source>
        <strain evidence="2 3">cv. Gransden 2004</strain>
    </source>
</reference>
<dbReference type="GeneID" id="112282085"/>
<dbReference type="Gramene" id="Pp3c5_24100V3.3">
    <property type="protein sequence ID" value="Pp3c5_24100V3.3"/>
    <property type="gene ID" value="Pp3c5_24100"/>
</dbReference>
<accession>A9RR44</accession>
<protein>
    <submittedName>
        <fullName evidence="1 2">Uncharacterized protein</fullName>
    </submittedName>
</protein>
<evidence type="ECO:0000313" key="2">
    <source>
        <dbReference type="EnsemblPlants" id="Pp3c5_24100V3.1"/>
    </source>
</evidence>
<dbReference type="RefSeq" id="XP_024375043.1">
    <property type="nucleotide sequence ID" value="XM_024519275.2"/>
</dbReference>
<dbReference type="Gramene" id="Pp3c5_24100V3.4">
    <property type="protein sequence ID" value="Pp3c5_24100V3.4"/>
    <property type="gene ID" value="Pp3c5_24100"/>
</dbReference>